<keyword evidence="2" id="KW-1185">Reference proteome</keyword>
<name>A0A5J9V873_9POAL</name>
<proteinExistence type="predicted"/>
<dbReference type="EMBL" id="RWGY01000011">
    <property type="protein sequence ID" value="TVU32165.1"/>
    <property type="molecule type" value="Genomic_DNA"/>
</dbReference>
<dbReference type="AlphaFoldDB" id="A0A5J9V873"/>
<organism evidence="1 2">
    <name type="scientific">Eragrostis curvula</name>
    <name type="common">weeping love grass</name>
    <dbReference type="NCBI Taxonomy" id="38414"/>
    <lineage>
        <taxon>Eukaryota</taxon>
        <taxon>Viridiplantae</taxon>
        <taxon>Streptophyta</taxon>
        <taxon>Embryophyta</taxon>
        <taxon>Tracheophyta</taxon>
        <taxon>Spermatophyta</taxon>
        <taxon>Magnoliopsida</taxon>
        <taxon>Liliopsida</taxon>
        <taxon>Poales</taxon>
        <taxon>Poaceae</taxon>
        <taxon>PACMAD clade</taxon>
        <taxon>Chloridoideae</taxon>
        <taxon>Eragrostideae</taxon>
        <taxon>Eragrostidinae</taxon>
        <taxon>Eragrostis</taxon>
    </lineage>
</organism>
<comment type="caution">
    <text evidence="1">The sequence shown here is derived from an EMBL/GenBank/DDBJ whole genome shotgun (WGS) entry which is preliminary data.</text>
</comment>
<protein>
    <submittedName>
        <fullName evidence="1">Uncharacterized protein</fullName>
    </submittedName>
</protein>
<accession>A0A5J9V873</accession>
<sequence length="69" mass="8138">MSIHDYNGEGESSFFLDYTAGEAGYDRYGKLINDKVRCKSYLHLRCKYNMNKVEIRLKSDRKKGKKRLV</sequence>
<gene>
    <name evidence="1" type="ORF">EJB05_23885</name>
</gene>
<reference evidence="1 2" key="1">
    <citation type="journal article" date="2019" name="Sci. Rep.">
        <title>A high-quality genome of Eragrostis curvula grass provides insights into Poaceae evolution and supports new strategies to enhance forage quality.</title>
        <authorList>
            <person name="Carballo J."/>
            <person name="Santos B.A.C.M."/>
            <person name="Zappacosta D."/>
            <person name="Garbus I."/>
            <person name="Selva J.P."/>
            <person name="Gallo C.A."/>
            <person name="Diaz A."/>
            <person name="Albertini E."/>
            <person name="Caccamo M."/>
            <person name="Echenique V."/>
        </authorList>
    </citation>
    <scope>NUCLEOTIDE SEQUENCE [LARGE SCALE GENOMIC DNA]</scope>
    <source>
        <strain evidence="2">cv. Victoria</strain>
        <tissue evidence="1">Leaf</tissue>
    </source>
</reference>
<evidence type="ECO:0000313" key="1">
    <source>
        <dbReference type="EMBL" id="TVU32165.1"/>
    </source>
</evidence>
<dbReference type="Gramene" id="TVU32165">
    <property type="protein sequence ID" value="TVU32165"/>
    <property type="gene ID" value="EJB05_23885"/>
</dbReference>
<evidence type="ECO:0000313" key="2">
    <source>
        <dbReference type="Proteomes" id="UP000324897"/>
    </source>
</evidence>
<dbReference type="Proteomes" id="UP000324897">
    <property type="component" value="Chromosome 1"/>
</dbReference>